<dbReference type="CDD" id="cd06580">
    <property type="entry name" value="TM_PBP1_transp_TpRbsC_like"/>
    <property type="match status" value="1"/>
</dbReference>
<evidence type="ECO:0000313" key="8">
    <source>
        <dbReference type="Proteomes" id="UP000276301"/>
    </source>
</evidence>
<dbReference type="GO" id="GO:0022857">
    <property type="term" value="F:transmembrane transporter activity"/>
    <property type="evidence" value="ECO:0007669"/>
    <property type="project" value="InterPro"/>
</dbReference>
<keyword evidence="4 6" id="KW-1133">Transmembrane helix</keyword>
<name>A0A498CTN9_9FIRM</name>
<dbReference type="AlphaFoldDB" id="A0A498CTN9"/>
<feature type="transmembrane region" description="Helical" evidence="6">
    <location>
        <begin position="12"/>
        <end position="31"/>
    </location>
</feature>
<dbReference type="GO" id="GO:0005886">
    <property type="term" value="C:plasma membrane"/>
    <property type="evidence" value="ECO:0007669"/>
    <property type="project" value="UniProtKB-SubCell"/>
</dbReference>
<dbReference type="RefSeq" id="WP_121586074.1">
    <property type="nucleotide sequence ID" value="NZ_DBFSDP010000215.1"/>
</dbReference>
<feature type="transmembrane region" description="Helical" evidence="6">
    <location>
        <begin position="61"/>
        <end position="85"/>
    </location>
</feature>
<proteinExistence type="predicted"/>
<gene>
    <name evidence="7" type="ORF">D4A47_02925</name>
</gene>
<feature type="transmembrane region" description="Helical" evidence="6">
    <location>
        <begin position="268"/>
        <end position="292"/>
    </location>
</feature>
<dbReference type="PANTHER" id="PTHR43370">
    <property type="entry name" value="SUGAR ABC TRANSPORTER INTEGRAL MEMBRANE PROTEIN-RELATED"/>
    <property type="match status" value="1"/>
</dbReference>
<dbReference type="InterPro" id="IPR001851">
    <property type="entry name" value="ABC_transp_permease"/>
</dbReference>
<keyword evidence="2" id="KW-1003">Cell membrane</keyword>
<dbReference type="Pfam" id="PF02653">
    <property type="entry name" value="BPD_transp_2"/>
    <property type="match status" value="1"/>
</dbReference>
<feature type="transmembrane region" description="Helical" evidence="6">
    <location>
        <begin position="235"/>
        <end position="256"/>
    </location>
</feature>
<feature type="transmembrane region" description="Helical" evidence="6">
    <location>
        <begin position="196"/>
        <end position="215"/>
    </location>
</feature>
<sequence length="318" mass="33520">MEMLFNASVWAAAVRVATPLLLAAFGCLLCDKAGITNLAIDGFITVGCFICVAVVDQCGGNVWLGMLGAVAGTALYSAIFGLAVVRFRANHIIASIAMNLLSGGLTTFLMAAVFNTQGLYRLSNIQKLPLFHLDFLDGIPLVNAFLNNQSYVVLLTIALIFVMRFLLRRTEYGLKVTALGQSEGAAKSAGISPARIRWSVVLLSGAFCGLAGAYLSTTILSEFSEGMVAGRGFTAYTAVVFGGSNPIGVALVTLLFGFADAIGIRVELLGTGIPSSIISMLPYVLALVVLTISSVSTKLRQDGRFHLRPLSVGSHNLS</sequence>
<evidence type="ECO:0000256" key="5">
    <source>
        <dbReference type="ARBA" id="ARBA00023136"/>
    </source>
</evidence>
<dbReference type="PANTHER" id="PTHR43370:SF1">
    <property type="entry name" value="GUANOSINE ABC TRANSPORTER PERMEASE PROTEIN NUPQ"/>
    <property type="match status" value="1"/>
</dbReference>
<comment type="subcellular location">
    <subcellularLocation>
        <location evidence="1">Cell membrane</location>
        <topology evidence="1">Multi-pass membrane protein</topology>
    </subcellularLocation>
</comment>
<evidence type="ECO:0000313" key="7">
    <source>
        <dbReference type="EMBL" id="RLL13858.1"/>
    </source>
</evidence>
<protein>
    <submittedName>
        <fullName evidence="7">ABC transporter permease</fullName>
    </submittedName>
</protein>
<evidence type="ECO:0000256" key="3">
    <source>
        <dbReference type="ARBA" id="ARBA00022692"/>
    </source>
</evidence>
<feature type="transmembrane region" description="Helical" evidence="6">
    <location>
        <begin position="92"/>
        <end position="114"/>
    </location>
</feature>
<evidence type="ECO:0000256" key="2">
    <source>
        <dbReference type="ARBA" id="ARBA00022475"/>
    </source>
</evidence>
<evidence type="ECO:0000256" key="1">
    <source>
        <dbReference type="ARBA" id="ARBA00004651"/>
    </source>
</evidence>
<keyword evidence="3 6" id="KW-0812">Transmembrane</keyword>
<evidence type="ECO:0000256" key="6">
    <source>
        <dbReference type="SAM" id="Phobius"/>
    </source>
</evidence>
<feature type="transmembrane region" description="Helical" evidence="6">
    <location>
        <begin position="150"/>
        <end position="167"/>
    </location>
</feature>
<comment type="caution">
    <text evidence="7">The sequence shown here is derived from an EMBL/GenBank/DDBJ whole genome shotgun (WGS) entry which is preliminary data.</text>
</comment>
<keyword evidence="5 6" id="KW-0472">Membrane</keyword>
<organism evidence="7 8">
    <name type="scientific">Anaerotruncus massiliensis</name>
    <name type="common">ex Liu et al. 2021</name>
    <dbReference type="NCBI Taxonomy" id="2321404"/>
    <lineage>
        <taxon>Bacteria</taxon>
        <taxon>Bacillati</taxon>
        <taxon>Bacillota</taxon>
        <taxon>Clostridia</taxon>
        <taxon>Eubacteriales</taxon>
        <taxon>Oscillospiraceae</taxon>
        <taxon>Anaerotruncus</taxon>
    </lineage>
</organism>
<reference evidence="7 8" key="1">
    <citation type="submission" date="2018-10" db="EMBL/GenBank/DDBJ databases">
        <title>Anaerotruncus faecis sp. nov., isolated from human feces.</title>
        <authorList>
            <person name="Wang Y.-J."/>
        </authorList>
    </citation>
    <scope>NUCLEOTIDE SEQUENCE [LARGE SCALE GENOMIC DNA]</scope>
    <source>
        <strain evidence="7 8">22A2-44</strain>
    </source>
</reference>
<accession>A0A498CTN9</accession>
<evidence type="ECO:0000256" key="4">
    <source>
        <dbReference type="ARBA" id="ARBA00022989"/>
    </source>
</evidence>
<keyword evidence="8" id="KW-1185">Reference proteome</keyword>
<feature type="transmembrane region" description="Helical" evidence="6">
    <location>
        <begin position="38"/>
        <end position="55"/>
    </location>
</feature>
<dbReference type="Proteomes" id="UP000276301">
    <property type="component" value="Unassembled WGS sequence"/>
</dbReference>
<dbReference type="EMBL" id="RCHT01000002">
    <property type="protein sequence ID" value="RLL13858.1"/>
    <property type="molecule type" value="Genomic_DNA"/>
</dbReference>